<protein>
    <submittedName>
        <fullName evidence="1">Uncharacterized protein</fullName>
    </submittedName>
</protein>
<gene>
    <name evidence="1" type="ORF">M422DRAFT_168212</name>
</gene>
<organism evidence="1 2">
    <name type="scientific">Sphaerobolus stellatus (strain SS14)</name>
    <dbReference type="NCBI Taxonomy" id="990650"/>
    <lineage>
        <taxon>Eukaryota</taxon>
        <taxon>Fungi</taxon>
        <taxon>Dikarya</taxon>
        <taxon>Basidiomycota</taxon>
        <taxon>Agaricomycotina</taxon>
        <taxon>Agaricomycetes</taxon>
        <taxon>Phallomycetidae</taxon>
        <taxon>Geastrales</taxon>
        <taxon>Sphaerobolaceae</taxon>
        <taxon>Sphaerobolus</taxon>
    </lineage>
</organism>
<dbReference type="EMBL" id="KN837117">
    <property type="protein sequence ID" value="KIJ44443.1"/>
    <property type="molecule type" value="Genomic_DNA"/>
</dbReference>
<name>A0A0C9UN96_SPHS4</name>
<evidence type="ECO:0000313" key="2">
    <source>
        <dbReference type="Proteomes" id="UP000054279"/>
    </source>
</evidence>
<reference evidence="1 2" key="1">
    <citation type="submission" date="2014-06" db="EMBL/GenBank/DDBJ databases">
        <title>Evolutionary Origins and Diversification of the Mycorrhizal Mutualists.</title>
        <authorList>
            <consortium name="DOE Joint Genome Institute"/>
            <consortium name="Mycorrhizal Genomics Consortium"/>
            <person name="Kohler A."/>
            <person name="Kuo A."/>
            <person name="Nagy L.G."/>
            <person name="Floudas D."/>
            <person name="Copeland A."/>
            <person name="Barry K.W."/>
            <person name="Cichocki N."/>
            <person name="Veneault-Fourrey C."/>
            <person name="LaButti K."/>
            <person name="Lindquist E.A."/>
            <person name="Lipzen A."/>
            <person name="Lundell T."/>
            <person name="Morin E."/>
            <person name="Murat C."/>
            <person name="Riley R."/>
            <person name="Ohm R."/>
            <person name="Sun H."/>
            <person name="Tunlid A."/>
            <person name="Henrissat B."/>
            <person name="Grigoriev I.V."/>
            <person name="Hibbett D.S."/>
            <person name="Martin F."/>
        </authorList>
    </citation>
    <scope>NUCLEOTIDE SEQUENCE [LARGE SCALE GENOMIC DNA]</scope>
    <source>
        <strain evidence="1 2">SS14</strain>
    </source>
</reference>
<sequence>KGHICLFLPKFHCELDPIEMVRGCAEYGRSLVSDAKFSTAKVLIPQILDSVETSLIQKFFRKTWRYINAYDYGACFVNGLDPQQVAFAVKIYRSHRQIGTLKEVLKAMEKKKSGIKNILGLLPPSSAKIESFRRPHAK</sequence>
<evidence type="ECO:0000313" key="1">
    <source>
        <dbReference type="EMBL" id="KIJ44443.1"/>
    </source>
</evidence>
<dbReference type="OrthoDB" id="2449121at2759"/>
<keyword evidence="2" id="KW-1185">Reference proteome</keyword>
<dbReference type="Proteomes" id="UP000054279">
    <property type="component" value="Unassembled WGS sequence"/>
</dbReference>
<dbReference type="HOGENOM" id="CLU_1860092_0_0_1"/>
<proteinExistence type="predicted"/>
<accession>A0A0C9UN96</accession>
<feature type="non-terminal residue" evidence="1">
    <location>
        <position position="1"/>
    </location>
</feature>
<dbReference type="AlphaFoldDB" id="A0A0C9UN96"/>